<evidence type="ECO:0000313" key="2">
    <source>
        <dbReference type="Proteomes" id="UP000799770"/>
    </source>
</evidence>
<gene>
    <name evidence="1" type="ORF">BDV96DRAFT_649859</name>
</gene>
<keyword evidence="2" id="KW-1185">Reference proteome</keyword>
<evidence type="ECO:0000313" key="1">
    <source>
        <dbReference type="EMBL" id="KAF2111891.1"/>
    </source>
</evidence>
<sequence>MSLNKLQAELQRMKDGNTAKHALLETLGEIVDGMKELCTQEDQQAGSVENLVREASIIKSPLPPKKASLKDFIENEIQAQRDAIQRVYESFQGLADADFERTKLQSETWKQEGFSLIAYSKRVHAIQQDLAKSGVDNENLVHRLQNECGVVIEWVTKYTGKLEARNKEVEKRHQYLCSMASDLVRSHEERIAAMEHFAKEQGIELDLS</sequence>
<protein>
    <submittedName>
        <fullName evidence="1">Uncharacterized protein</fullName>
    </submittedName>
</protein>
<organism evidence="1 2">
    <name type="scientific">Lophiotrema nucula</name>
    <dbReference type="NCBI Taxonomy" id="690887"/>
    <lineage>
        <taxon>Eukaryota</taxon>
        <taxon>Fungi</taxon>
        <taxon>Dikarya</taxon>
        <taxon>Ascomycota</taxon>
        <taxon>Pezizomycotina</taxon>
        <taxon>Dothideomycetes</taxon>
        <taxon>Pleosporomycetidae</taxon>
        <taxon>Pleosporales</taxon>
        <taxon>Lophiotremataceae</taxon>
        <taxon>Lophiotrema</taxon>
    </lineage>
</organism>
<name>A0A6A5Z0M3_9PLEO</name>
<reference evidence="1" key="1">
    <citation type="journal article" date="2020" name="Stud. Mycol.">
        <title>101 Dothideomycetes genomes: a test case for predicting lifestyles and emergence of pathogens.</title>
        <authorList>
            <person name="Haridas S."/>
            <person name="Albert R."/>
            <person name="Binder M."/>
            <person name="Bloem J."/>
            <person name="Labutti K."/>
            <person name="Salamov A."/>
            <person name="Andreopoulos B."/>
            <person name="Baker S."/>
            <person name="Barry K."/>
            <person name="Bills G."/>
            <person name="Bluhm B."/>
            <person name="Cannon C."/>
            <person name="Castanera R."/>
            <person name="Culley D."/>
            <person name="Daum C."/>
            <person name="Ezra D."/>
            <person name="Gonzalez J."/>
            <person name="Henrissat B."/>
            <person name="Kuo A."/>
            <person name="Liang C."/>
            <person name="Lipzen A."/>
            <person name="Lutzoni F."/>
            <person name="Magnuson J."/>
            <person name="Mondo S."/>
            <person name="Nolan M."/>
            <person name="Ohm R."/>
            <person name="Pangilinan J."/>
            <person name="Park H.-J."/>
            <person name="Ramirez L."/>
            <person name="Alfaro M."/>
            <person name="Sun H."/>
            <person name="Tritt A."/>
            <person name="Yoshinaga Y."/>
            <person name="Zwiers L.-H."/>
            <person name="Turgeon B."/>
            <person name="Goodwin S."/>
            <person name="Spatafora J."/>
            <person name="Crous P."/>
            <person name="Grigoriev I."/>
        </authorList>
    </citation>
    <scope>NUCLEOTIDE SEQUENCE</scope>
    <source>
        <strain evidence="1">CBS 627.86</strain>
    </source>
</reference>
<proteinExistence type="predicted"/>
<accession>A0A6A5Z0M3</accession>
<dbReference type="AlphaFoldDB" id="A0A6A5Z0M3"/>
<dbReference type="Proteomes" id="UP000799770">
    <property type="component" value="Unassembled WGS sequence"/>
</dbReference>
<dbReference type="EMBL" id="ML977333">
    <property type="protein sequence ID" value="KAF2111891.1"/>
    <property type="molecule type" value="Genomic_DNA"/>
</dbReference>